<protein>
    <submittedName>
        <fullName evidence="3">O-methyltransferase domain protein</fullName>
    </submittedName>
</protein>
<dbReference type="Gene3D" id="3.40.50.150">
    <property type="entry name" value="Vaccinia Virus protein VP39"/>
    <property type="match status" value="1"/>
</dbReference>
<evidence type="ECO:0000256" key="1">
    <source>
        <dbReference type="ARBA" id="ARBA00022603"/>
    </source>
</evidence>
<dbReference type="InterPro" id="IPR007213">
    <property type="entry name" value="Ppm1/Ppm2/Tcmp"/>
</dbReference>
<sequence>MSKIELGEVQETLLIPLYCRAIESKKKNPKIKDEEAVQLIDKIDYDFSKFKQGKGSMVGIVARTSILDRETQNFINNYPDAIVICIGCGLCTRYKRLDLKNVYWYNLDFPDVIDTRNRLLSKNNENDPIFNIAKSCLDDTWPKDIKELNDNKKDILIIIEGVLMFFTEDEVKHLINIIKTNFIHQKVTIFAEIMHTIPSKFTKFHDTVNKTNATFKWGIRHAKDIEKLDSDIKYIEEWHYYDEFSFDDSALCHTLGKIPGMKNISNKIAHLEINPSN</sequence>
<dbReference type="AlphaFoldDB" id="A0A1Y1XGE7"/>
<dbReference type="SUPFAM" id="SSF53335">
    <property type="entry name" value="S-adenosyl-L-methionine-dependent methyltransferases"/>
    <property type="match status" value="1"/>
</dbReference>
<accession>A0A1Y1XGE7</accession>
<keyword evidence="4" id="KW-1185">Reference proteome</keyword>
<gene>
    <name evidence="3" type="ORF">BCR32DRAFT_325736</name>
</gene>
<comment type="caution">
    <text evidence="3">The sequence shown here is derived from an EMBL/GenBank/DDBJ whole genome shotgun (WGS) entry which is preliminary data.</text>
</comment>
<organism evidence="3 4">
    <name type="scientific">Anaeromyces robustus</name>
    <dbReference type="NCBI Taxonomy" id="1754192"/>
    <lineage>
        <taxon>Eukaryota</taxon>
        <taxon>Fungi</taxon>
        <taxon>Fungi incertae sedis</taxon>
        <taxon>Chytridiomycota</taxon>
        <taxon>Chytridiomycota incertae sedis</taxon>
        <taxon>Neocallimastigomycetes</taxon>
        <taxon>Neocallimastigales</taxon>
        <taxon>Neocallimastigaceae</taxon>
        <taxon>Anaeromyces</taxon>
    </lineage>
</organism>
<evidence type="ECO:0000256" key="2">
    <source>
        <dbReference type="ARBA" id="ARBA00022679"/>
    </source>
</evidence>
<proteinExistence type="predicted"/>
<dbReference type="Proteomes" id="UP000193944">
    <property type="component" value="Unassembled WGS sequence"/>
</dbReference>
<dbReference type="InterPro" id="IPR016874">
    <property type="entry name" value="TcmP-like"/>
</dbReference>
<dbReference type="PANTHER" id="PTHR43619:SF2">
    <property type="entry name" value="S-ADENOSYL-L-METHIONINE-DEPENDENT METHYLTRANSFERASES SUPERFAMILY PROTEIN"/>
    <property type="match status" value="1"/>
</dbReference>
<dbReference type="EMBL" id="MCFG01000045">
    <property type="protein sequence ID" value="ORX84815.1"/>
    <property type="molecule type" value="Genomic_DNA"/>
</dbReference>
<dbReference type="GO" id="GO:0008168">
    <property type="term" value="F:methyltransferase activity"/>
    <property type="evidence" value="ECO:0007669"/>
    <property type="project" value="UniProtKB-KW"/>
</dbReference>
<dbReference type="Pfam" id="PF04072">
    <property type="entry name" value="LCM"/>
    <property type="match status" value="1"/>
</dbReference>
<keyword evidence="1 3" id="KW-0489">Methyltransferase</keyword>
<dbReference type="PANTHER" id="PTHR43619">
    <property type="entry name" value="S-ADENOSYL-L-METHIONINE-DEPENDENT METHYLTRANSFERASE YKTD-RELATED"/>
    <property type="match status" value="1"/>
</dbReference>
<evidence type="ECO:0000313" key="3">
    <source>
        <dbReference type="EMBL" id="ORX84815.1"/>
    </source>
</evidence>
<dbReference type="InterPro" id="IPR029063">
    <property type="entry name" value="SAM-dependent_MTases_sf"/>
</dbReference>
<evidence type="ECO:0000313" key="4">
    <source>
        <dbReference type="Proteomes" id="UP000193944"/>
    </source>
</evidence>
<dbReference type="STRING" id="1754192.A0A1Y1XGE7"/>
<dbReference type="OrthoDB" id="203237at2759"/>
<dbReference type="PIRSF" id="PIRSF028177">
    <property type="entry name" value="Polyketide_synth_Omtfrase_TcmP"/>
    <property type="match status" value="1"/>
</dbReference>
<reference evidence="3 4" key="2">
    <citation type="submission" date="2016-08" db="EMBL/GenBank/DDBJ databases">
        <title>Pervasive Adenine N6-methylation of Active Genes in Fungi.</title>
        <authorList>
            <consortium name="DOE Joint Genome Institute"/>
            <person name="Mondo S.J."/>
            <person name="Dannebaum R.O."/>
            <person name="Kuo R.C."/>
            <person name="Labutti K."/>
            <person name="Haridas S."/>
            <person name="Kuo A."/>
            <person name="Salamov A."/>
            <person name="Ahrendt S.R."/>
            <person name="Lipzen A."/>
            <person name="Sullivan W."/>
            <person name="Andreopoulos W.B."/>
            <person name="Clum A."/>
            <person name="Lindquist E."/>
            <person name="Daum C."/>
            <person name="Ramamoorthy G.K."/>
            <person name="Gryganskyi A."/>
            <person name="Culley D."/>
            <person name="Magnuson J.K."/>
            <person name="James T.Y."/>
            <person name="O'Malley M.A."/>
            <person name="Stajich J.E."/>
            <person name="Spatafora J.W."/>
            <person name="Visel A."/>
            <person name="Grigoriev I.V."/>
        </authorList>
    </citation>
    <scope>NUCLEOTIDE SEQUENCE [LARGE SCALE GENOMIC DNA]</scope>
    <source>
        <strain evidence="3 4">S4</strain>
    </source>
</reference>
<keyword evidence="2 3" id="KW-0808">Transferase</keyword>
<reference evidence="3 4" key="1">
    <citation type="submission" date="2016-08" db="EMBL/GenBank/DDBJ databases">
        <title>A Parts List for Fungal Cellulosomes Revealed by Comparative Genomics.</title>
        <authorList>
            <consortium name="DOE Joint Genome Institute"/>
            <person name="Haitjema C.H."/>
            <person name="Gilmore S.P."/>
            <person name="Henske J.K."/>
            <person name="Solomon K.V."/>
            <person name="De Groot R."/>
            <person name="Kuo A."/>
            <person name="Mondo S.J."/>
            <person name="Salamov A.A."/>
            <person name="Labutti K."/>
            <person name="Zhao Z."/>
            <person name="Chiniquy J."/>
            <person name="Barry K."/>
            <person name="Brewer H.M."/>
            <person name="Purvine S.O."/>
            <person name="Wright A.T."/>
            <person name="Boxma B."/>
            <person name="Van Alen T."/>
            <person name="Hackstein J.H."/>
            <person name="Baker S.E."/>
            <person name="Grigoriev I.V."/>
            <person name="O'Malley M.A."/>
        </authorList>
    </citation>
    <scope>NUCLEOTIDE SEQUENCE [LARGE SCALE GENOMIC DNA]</scope>
    <source>
        <strain evidence="3 4">S4</strain>
    </source>
</reference>
<name>A0A1Y1XGE7_9FUNG</name>
<dbReference type="GO" id="GO:0032259">
    <property type="term" value="P:methylation"/>
    <property type="evidence" value="ECO:0007669"/>
    <property type="project" value="UniProtKB-KW"/>
</dbReference>